<dbReference type="RefSeq" id="XP_018149896.1">
    <property type="nucleotide sequence ID" value="XM_018281264.1"/>
</dbReference>
<dbReference type="EMBL" id="LSBJ02000001">
    <property type="protein sequence ID" value="OAQ73813.1"/>
    <property type="molecule type" value="Genomic_DNA"/>
</dbReference>
<gene>
    <name evidence="3" type="ORF">VFPPC_01430</name>
</gene>
<evidence type="ECO:0000313" key="4">
    <source>
        <dbReference type="Proteomes" id="UP000078397"/>
    </source>
</evidence>
<dbReference type="GeneID" id="28845258"/>
<dbReference type="SUPFAM" id="SSF50978">
    <property type="entry name" value="WD40 repeat-like"/>
    <property type="match status" value="1"/>
</dbReference>
<dbReference type="Proteomes" id="UP000078397">
    <property type="component" value="Unassembled WGS sequence"/>
</dbReference>
<dbReference type="Gene3D" id="2.130.10.10">
    <property type="entry name" value="YVTN repeat-like/Quinoprotein amine dehydrogenase"/>
    <property type="match status" value="1"/>
</dbReference>
<dbReference type="AlphaFoldDB" id="A0A179G8V6"/>
<accession>A0A179G8V6</accession>
<feature type="region of interest" description="Disordered" evidence="1">
    <location>
        <begin position="581"/>
        <end position="608"/>
    </location>
</feature>
<dbReference type="OrthoDB" id="1259151at2759"/>
<evidence type="ECO:0000256" key="1">
    <source>
        <dbReference type="SAM" id="MobiDB-lite"/>
    </source>
</evidence>
<dbReference type="InterPro" id="IPR001810">
    <property type="entry name" value="F-box_dom"/>
</dbReference>
<name>A0A179G8V6_METCM</name>
<organism evidence="3 4">
    <name type="scientific">Pochonia chlamydosporia 170</name>
    <dbReference type="NCBI Taxonomy" id="1380566"/>
    <lineage>
        <taxon>Eukaryota</taxon>
        <taxon>Fungi</taxon>
        <taxon>Dikarya</taxon>
        <taxon>Ascomycota</taxon>
        <taxon>Pezizomycotina</taxon>
        <taxon>Sordariomycetes</taxon>
        <taxon>Hypocreomycetidae</taxon>
        <taxon>Hypocreales</taxon>
        <taxon>Clavicipitaceae</taxon>
        <taxon>Pochonia</taxon>
    </lineage>
</organism>
<dbReference type="InterPro" id="IPR036322">
    <property type="entry name" value="WD40_repeat_dom_sf"/>
</dbReference>
<evidence type="ECO:0000313" key="3">
    <source>
        <dbReference type="EMBL" id="OAQ73813.1"/>
    </source>
</evidence>
<keyword evidence="4" id="KW-1185">Reference proteome</keyword>
<dbReference type="InterPro" id="IPR015943">
    <property type="entry name" value="WD40/YVTN_repeat-like_dom_sf"/>
</dbReference>
<protein>
    <submittedName>
        <fullName evidence="3">F-box domain-containing protein</fullName>
    </submittedName>
</protein>
<comment type="caution">
    <text evidence="3">The sequence shown here is derived from an EMBL/GenBank/DDBJ whole genome shotgun (WGS) entry which is preliminary data.</text>
</comment>
<feature type="domain" description="F-box" evidence="2">
    <location>
        <begin position="3"/>
        <end position="49"/>
    </location>
</feature>
<dbReference type="KEGG" id="pchm:VFPPC_01430"/>
<proteinExistence type="predicted"/>
<dbReference type="STRING" id="1380566.A0A179G8V6"/>
<sequence length="625" mass="70377">MEPASLTSLPDDLLLDIVENLDTTRDVSHLGGVAKRTHRLVEQAGWKTFANTRFPSLKSPFDQAFPWSKVVDKFSYLDRCWDKRALQFSMYRAQRPPRKNAHGAPRQAIDFHGLVDAHYVPSLDKEVVAWGGGEDLHVRWGDDVRQTWKSILGKTTNYAAGTGDVTCLKIIERRAGHPEVVVGRANGDVQVLSASKNKSFGRPTKTVIKLDEREDAYQQSPFSISPGRLAVNCTEWQPRTDMLATCRSSYLHLYNIPSERCADPQSLAFYDMTKDRPSNEESYVRDIKFLGRDNLAVALGGSSQPIQYGTIRPTGVEFMSAPHNPAIYDRKEGKLEPAMSSEITNVWSIQPVGHKESNNLLLSSWHDGSYRLMDIRTPSPYDAIYRDSFQPYHAGGPLLVYGTERFVSGNTTAPTLRLFDFRFPKPYFHSTALPCSPHQPQPRVACSPRRSFDEKTAIWKCRPGSSRCNWHEAMESPCFRQDATLWLGFDMRSMDRVFSLAKASDASDKFYVGLRGAFAEAQLVLAEDIPTRRQTMHPCPEGWRASDMSNVSVADTGIGLCMSSVHEGAHGELHNSMPEMLFQSGSQGKKPGSRVLLDPPEGSRFDTAWRQQMPLRFRDGRHRRT</sequence>
<reference evidence="3 4" key="1">
    <citation type="journal article" date="2016" name="PLoS Pathog.">
        <title>Biosynthesis of antibiotic leucinostatins in bio-control fungus Purpureocillium lilacinum and their inhibition on phytophthora revealed by genome mining.</title>
        <authorList>
            <person name="Wang G."/>
            <person name="Liu Z."/>
            <person name="Lin R."/>
            <person name="Li E."/>
            <person name="Mao Z."/>
            <person name="Ling J."/>
            <person name="Yang Y."/>
            <person name="Yin W.B."/>
            <person name="Xie B."/>
        </authorList>
    </citation>
    <scope>NUCLEOTIDE SEQUENCE [LARGE SCALE GENOMIC DNA]</scope>
    <source>
        <strain evidence="3">170</strain>
    </source>
</reference>
<dbReference type="PROSITE" id="PS50181">
    <property type="entry name" value="FBOX"/>
    <property type="match status" value="1"/>
</dbReference>
<evidence type="ECO:0000259" key="2">
    <source>
        <dbReference type="PROSITE" id="PS50181"/>
    </source>
</evidence>